<dbReference type="NCBIfam" id="TIGR03506">
    <property type="entry name" value="FlgEFG_subfam"/>
    <property type="match status" value="1"/>
</dbReference>
<dbReference type="Pfam" id="PF06429">
    <property type="entry name" value="Flg_bbr_C"/>
    <property type="match status" value="1"/>
</dbReference>
<feature type="domain" description="Flagellar basal-body/hook protein C-terminal" evidence="7">
    <location>
        <begin position="368"/>
        <end position="412"/>
    </location>
</feature>
<dbReference type="GO" id="GO:0009424">
    <property type="term" value="C:bacterial-type flagellum hook"/>
    <property type="evidence" value="ECO:0007669"/>
    <property type="project" value="TreeGrafter"/>
</dbReference>
<dbReference type="GO" id="GO:0009425">
    <property type="term" value="C:bacterial-type flagellum basal body"/>
    <property type="evidence" value="ECO:0007669"/>
    <property type="project" value="UniProtKB-SubCell"/>
</dbReference>
<dbReference type="OrthoDB" id="9804559at2"/>
<reference evidence="10 11" key="1">
    <citation type="submission" date="2017-09" db="EMBL/GenBank/DDBJ databases">
        <authorList>
            <person name="Ehlers B."/>
            <person name="Leendertz F.H."/>
        </authorList>
    </citation>
    <scope>NUCLEOTIDE SEQUENCE [LARGE SCALE GENOMIC DNA]</scope>
    <source>
        <strain evidence="10 11">DSM 46844</strain>
    </source>
</reference>
<dbReference type="InterPro" id="IPR053967">
    <property type="entry name" value="LlgE_F_G-like_D1"/>
</dbReference>
<dbReference type="PANTHER" id="PTHR30435">
    <property type="entry name" value="FLAGELLAR PROTEIN"/>
    <property type="match status" value="1"/>
</dbReference>
<evidence type="ECO:0000256" key="3">
    <source>
        <dbReference type="ARBA" id="ARBA00019015"/>
    </source>
</evidence>
<keyword evidence="10" id="KW-0966">Cell projection</keyword>
<evidence type="ECO:0000259" key="6">
    <source>
        <dbReference type="Pfam" id="PF00460"/>
    </source>
</evidence>
<proteinExistence type="inferred from homology"/>
<dbReference type="InterPro" id="IPR020013">
    <property type="entry name" value="Flagellar_FlgE/F/G"/>
</dbReference>
<dbReference type="Proteomes" id="UP000219514">
    <property type="component" value="Unassembled WGS sequence"/>
</dbReference>
<dbReference type="InterPro" id="IPR037058">
    <property type="entry name" value="Falgellar_hook_FlgE_sf"/>
</dbReference>
<dbReference type="Pfam" id="PF00460">
    <property type="entry name" value="Flg_bb_rod"/>
    <property type="match status" value="1"/>
</dbReference>
<name>A0A285EIZ1_9ACTN</name>
<evidence type="ECO:0000256" key="1">
    <source>
        <dbReference type="ARBA" id="ARBA00004117"/>
    </source>
</evidence>
<feature type="domain" description="Flagellar hook protein FlgE D2" evidence="8">
    <location>
        <begin position="180"/>
        <end position="294"/>
    </location>
</feature>
<feature type="domain" description="Flagellar basal body rod protein N-terminal" evidence="6">
    <location>
        <begin position="7"/>
        <end position="35"/>
    </location>
</feature>
<dbReference type="InterPro" id="IPR001444">
    <property type="entry name" value="Flag_bb_rod_N"/>
</dbReference>
<protein>
    <recommendedName>
        <fullName evidence="3 5">Flagellar hook protein FlgE</fullName>
    </recommendedName>
</protein>
<sequence>MLRSMFSAISGLRAHQTKMDVTGNNIANVNTVGYKSQQTVFEDTLSQVLRSGGSANQDRGGTNPAQVGLGVKLGGITTNWTQGATQNTGRSTDFMIEGDGFFVVQAGNEQLFTRAGSFSFDAAGNLVTNSGAILQGWTAENDGTVNANGPIRNLSIPYGQGTAPRPTGAGAVEGNLKAGPLTAPPTTVETSITMYDDLGVAIPVTYTFIQTGENAWTVEATTPDPADPTTPISLAPATAVTFDGTGALLTGGSLTLGTAAAAGIDFAADVTVDLTGLTQYGSASTATASDQDGYSAGTLQSFSLGSDGTITGIFSNGERKTLGQLALASFDNPSGLEKAGSSTFRAANNSGLAAIGQAGAGGRGLLAAGALEMSNVDLSEEFTGLIVAQRGFQANSRVITSSDEILQDLVNLKR</sequence>
<keyword evidence="10" id="KW-0282">Flagellum</keyword>
<evidence type="ECO:0000259" key="8">
    <source>
        <dbReference type="Pfam" id="PF07559"/>
    </source>
</evidence>
<comment type="subcellular location">
    <subcellularLocation>
        <location evidence="1 5">Bacterial flagellum basal body</location>
    </subcellularLocation>
</comment>
<dbReference type="Pfam" id="PF22692">
    <property type="entry name" value="LlgE_F_G_D1"/>
    <property type="match status" value="1"/>
</dbReference>
<keyword evidence="4 5" id="KW-0975">Bacterial flagellum</keyword>
<evidence type="ECO:0000256" key="2">
    <source>
        <dbReference type="ARBA" id="ARBA00009677"/>
    </source>
</evidence>
<comment type="similarity">
    <text evidence="2 5">Belongs to the flagella basal body rod proteins family.</text>
</comment>
<dbReference type="RefSeq" id="WP_097208075.1">
    <property type="nucleotide sequence ID" value="NZ_JACHXB010000001.1"/>
</dbReference>
<gene>
    <name evidence="10" type="ORF">SAMN06893097_109234</name>
</gene>
<evidence type="ECO:0000313" key="11">
    <source>
        <dbReference type="Proteomes" id="UP000219514"/>
    </source>
</evidence>
<dbReference type="GO" id="GO:0005829">
    <property type="term" value="C:cytosol"/>
    <property type="evidence" value="ECO:0007669"/>
    <property type="project" value="TreeGrafter"/>
</dbReference>
<evidence type="ECO:0000259" key="7">
    <source>
        <dbReference type="Pfam" id="PF06429"/>
    </source>
</evidence>
<evidence type="ECO:0000256" key="5">
    <source>
        <dbReference type="RuleBase" id="RU362116"/>
    </source>
</evidence>
<dbReference type="PANTHER" id="PTHR30435:SF1">
    <property type="entry name" value="FLAGELLAR HOOK PROTEIN FLGE"/>
    <property type="match status" value="1"/>
</dbReference>
<evidence type="ECO:0000256" key="4">
    <source>
        <dbReference type="ARBA" id="ARBA00023143"/>
    </source>
</evidence>
<accession>A0A285EIZ1</accession>
<keyword evidence="11" id="KW-1185">Reference proteome</keyword>
<keyword evidence="10" id="KW-0969">Cilium</keyword>
<evidence type="ECO:0000259" key="9">
    <source>
        <dbReference type="Pfam" id="PF22692"/>
    </source>
</evidence>
<dbReference type="InterPro" id="IPR010930">
    <property type="entry name" value="Flg_bb/hook_C_dom"/>
</dbReference>
<evidence type="ECO:0000313" key="10">
    <source>
        <dbReference type="EMBL" id="SNX98154.1"/>
    </source>
</evidence>
<dbReference type="InterPro" id="IPR037925">
    <property type="entry name" value="FlgE/F/G-like"/>
</dbReference>
<dbReference type="GO" id="GO:0071978">
    <property type="term" value="P:bacterial-type flagellum-dependent swarming motility"/>
    <property type="evidence" value="ECO:0007669"/>
    <property type="project" value="TreeGrafter"/>
</dbReference>
<dbReference type="AlphaFoldDB" id="A0A285EIZ1"/>
<organism evidence="10 11">
    <name type="scientific">Geodermatophilus sabuli</name>
    <dbReference type="NCBI Taxonomy" id="1564158"/>
    <lineage>
        <taxon>Bacteria</taxon>
        <taxon>Bacillati</taxon>
        <taxon>Actinomycetota</taxon>
        <taxon>Actinomycetes</taxon>
        <taxon>Geodermatophilales</taxon>
        <taxon>Geodermatophilaceae</taxon>
        <taxon>Geodermatophilus</taxon>
    </lineage>
</organism>
<dbReference type="SUPFAM" id="SSF117143">
    <property type="entry name" value="Flagellar hook protein flgE"/>
    <property type="match status" value="1"/>
</dbReference>
<comment type="function">
    <text evidence="5">A flexible structure which links the flagellar filament to the drive apparatus in the basal body.</text>
</comment>
<dbReference type="EMBL" id="OBDO01000009">
    <property type="protein sequence ID" value="SNX98154.1"/>
    <property type="molecule type" value="Genomic_DNA"/>
</dbReference>
<dbReference type="Pfam" id="PF07559">
    <property type="entry name" value="FlgE_D2"/>
    <property type="match status" value="1"/>
</dbReference>
<feature type="domain" description="Flagellar hook protein FlgE/F/G-like D1" evidence="9">
    <location>
        <begin position="95"/>
        <end position="153"/>
    </location>
</feature>
<dbReference type="Gene3D" id="2.60.98.20">
    <property type="entry name" value="Flagellar hook protein FlgE"/>
    <property type="match status" value="1"/>
</dbReference>
<dbReference type="InterPro" id="IPR011491">
    <property type="entry name" value="FlgE_D2"/>
</dbReference>